<reference evidence="2 3" key="1">
    <citation type="journal article" date="2021" name="Genome Biol. Evol.">
        <title>Complete Genome Sequencing of a Novel Gloeobacter Species from a Waterfall Cave in Mexico.</title>
        <authorList>
            <person name="Saw J.H."/>
            <person name="Cardona T."/>
            <person name="Montejano G."/>
        </authorList>
    </citation>
    <scope>NUCLEOTIDE SEQUENCE [LARGE SCALE GENOMIC DNA]</scope>
    <source>
        <strain evidence="2">MG652769</strain>
    </source>
</reference>
<keyword evidence="3" id="KW-1185">Reference proteome</keyword>
<evidence type="ECO:0000259" key="1">
    <source>
        <dbReference type="Pfam" id="PF14261"/>
    </source>
</evidence>
<dbReference type="RefSeq" id="WP_230840665.1">
    <property type="nucleotide sequence ID" value="NZ_CP063845.1"/>
</dbReference>
<organism evidence="2 3">
    <name type="scientific">Gloeobacter morelensis MG652769</name>
    <dbReference type="NCBI Taxonomy" id="2781736"/>
    <lineage>
        <taxon>Bacteria</taxon>
        <taxon>Bacillati</taxon>
        <taxon>Cyanobacteriota</taxon>
        <taxon>Cyanophyceae</taxon>
        <taxon>Gloeobacterales</taxon>
        <taxon>Gloeobacteraceae</taxon>
        <taxon>Gloeobacter</taxon>
        <taxon>Gloeobacter morelensis</taxon>
    </lineage>
</organism>
<dbReference type="Proteomes" id="UP001054846">
    <property type="component" value="Chromosome"/>
</dbReference>
<protein>
    <submittedName>
        <fullName evidence="2">DUF4351 domain-containing protein</fullName>
    </submittedName>
</protein>
<evidence type="ECO:0000313" key="2">
    <source>
        <dbReference type="EMBL" id="UFP93613.1"/>
    </source>
</evidence>
<accession>A0ABY3PIW4</accession>
<dbReference type="InterPro" id="IPR025587">
    <property type="entry name" value="DUF4351"/>
</dbReference>
<sequence>MRDSAVYQQILQEGRLELLLYFLDRKFGPLPVELVQRLNAITNGERLLSLADAAIDALDLQSFRAQV</sequence>
<proteinExistence type="predicted"/>
<name>A0ABY3PIW4_9CYAN</name>
<feature type="domain" description="DUF4351" evidence="1">
    <location>
        <begin position="8"/>
        <end position="64"/>
    </location>
</feature>
<evidence type="ECO:0000313" key="3">
    <source>
        <dbReference type="Proteomes" id="UP001054846"/>
    </source>
</evidence>
<gene>
    <name evidence="2" type="ORF">ISF26_17750</name>
</gene>
<dbReference type="Pfam" id="PF14261">
    <property type="entry name" value="DUF4351"/>
    <property type="match status" value="1"/>
</dbReference>
<dbReference type="EMBL" id="CP063845">
    <property type="protein sequence ID" value="UFP93613.1"/>
    <property type="molecule type" value="Genomic_DNA"/>
</dbReference>